<dbReference type="EMBL" id="UYRT01082767">
    <property type="protein sequence ID" value="VDN26457.1"/>
    <property type="molecule type" value="Genomic_DNA"/>
</dbReference>
<proteinExistence type="predicted"/>
<name>A0A183E3Z2_9BILA</name>
<reference evidence="3" key="1">
    <citation type="submission" date="2016-06" db="UniProtKB">
        <authorList>
            <consortium name="WormBaseParasite"/>
        </authorList>
    </citation>
    <scope>IDENTIFICATION</scope>
</reference>
<organism evidence="3">
    <name type="scientific">Gongylonema pulchrum</name>
    <dbReference type="NCBI Taxonomy" id="637853"/>
    <lineage>
        <taxon>Eukaryota</taxon>
        <taxon>Metazoa</taxon>
        <taxon>Ecdysozoa</taxon>
        <taxon>Nematoda</taxon>
        <taxon>Chromadorea</taxon>
        <taxon>Rhabditida</taxon>
        <taxon>Spirurina</taxon>
        <taxon>Spiruromorpha</taxon>
        <taxon>Spiruroidea</taxon>
        <taxon>Gongylonematidae</taxon>
        <taxon>Gongylonema</taxon>
    </lineage>
</organism>
<protein>
    <submittedName>
        <fullName evidence="3">RICTOR_V domain-containing protein</fullName>
    </submittedName>
</protein>
<dbReference type="AlphaFoldDB" id="A0A183E3Z2"/>
<evidence type="ECO:0000313" key="2">
    <source>
        <dbReference type="Proteomes" id="UP000271098"/>
    </source>
</evidence>
<dbReference type="WBParaSite" id="GPUH_0001570501-mRNA-1">
    <property type="protein sequence ID" value="GPUH_0001570501-mRNA-1"/>
    <property type="gene ID" value="GPUH_0001570501"/>
</dbReference>
<evidence type="ECO:0000313" key="1">
    <source>
        <dbReference type="EMBL" id="VDN26457.1"/>
    </source>
</evidence>
<sequence length="257" mass="29611">MRGILHCASALNACDRALKCLFNLRGINDPNDRVRLAAFELLNELIGHRYIKIVKLLLPSYIKESLSPDEVINRILVMGAQCEAAAWSFHRIIITENLISVERAVEGRDGGSAEVDETICSEFSMCETFIEPNQDDKSEKSEIWRSSLVLLNCLAVMWLPLRIKLEDKKYAKENEQLRRLLNKLFKLAFLRYRNTSAIEAIMQLGKTLDFWEQAKIMVLQELFHSCSLENEDRARMYLETAASWDFNALLKFVDECT</sequence>
<reference evidence="1 2" key="2">
    <citation type="submission" date="2018-11" db="EMBL/GenBank/DDBJ databases">
        <authorList>
            <consortium name="Pathogen Informatics"/>
        </authorList>
    </citation>
    <scope>NUCLEOTIDE SEQUENCE [LARGE SCALE GENOMIC DNA]</scope>
</reference>
<keyword evidence="2" id="KW-1185">Reference proteome</keyword>
<dbReference type="Proteomes" id="UP000271098">
    <property type="component" value="Unassembled WGS sequence"/>
</dbReference>
<accession>A0A183E3Z2</accession>
<dbReference type="OrthoDB" id="10062843at2759"/>
<gene>
    <name evidence="1" type="ORF">GPUH_LOCUS15683</name>
</gene>
<evidence type="ECO:0000313" key="3">
    <source>
        <dbReference type="WBParaSite" id="GPUH_0001570501-mRNA-1"/>
    </source>
</evidence>